<dbReference type="AlphaFoldDB" id="A0AAW1R8W4"/>
<dbReference type="SUPFAM" id="SSF103506">
    <property type="entry name" value="Mitochondrial carrier"/>
    <property type="match status" value="1"/>
</dbReference>
<evidence type="ECO:0000256" key="7">
    <source>
        <dbReference type="ARBA" id="ARBA00022989"/>
    </source>
</evidence>
<keyword evidence="13" id="KW-1185">Reference proteome</keyword>
<comment type="similarity">
    <text evidence="2 11">Belongs to the mitochondrial carrier (TC 2.A.29) family.</text>
</comment>
<reference evidence="12 13" key="1">
    <citation type="journal article" date="2024" name="Nat. Commun.">
        <title>Phylogenomics reveals the evolutionary origins of lichenization in chlorophyte algae.</title>
        <authorList>
            <person name="Puginier C."/>
            <person name="Libourel C."/>
            <person name="Otte J."/>
            <person name="Skaloud P."/>
            <person name="Haon M."/>
            <person name="Grisel S."/>
            <person name="Petersen M."/>
            <person name="Berrin J.G."/>
            <person name="Delaux P.M."/>
            <person name="Dal Grande F."/>
            <person name="Keller J."/>
        </authorList>
    </citation>
    <scope>NUCLEOTIDE SEQUENCE [LARGE SCALE GENOMIC DNA]</scope>
    <source>
        <strain evidence="12 13">SAG 2043</strain>
    </source>
</reference>
<evidence type="ECO:0000256" key="8">
    <source>
        <dbReference type="ARBA" id="ARBA00023128"/>
    </source>
</evidence>
<dbReference type="PANTHER" id="PTHR45760:SF2">
    <property type="entry name" value="FI19922P1-RELATED"/>
    <property type="match status" value="1"/>
</dbReference>
<dbReference type="Gene3D" id="1.50.40.10">
    <property type="entry name" value="Mitochondrial carrier domain"/>
    <property type="match status" value="1"/>
</dbReference>
<dbReference type="Pfam" id="PF00153">
    <property type="entry name" value="Mito_carr"/>
    <property type="match status" value="3"/>
</dbReference>
<feature type="repeat" description="Solcar" evidence="10">
    <location>
        <begin position="254"/>
        <end position="340"/>
    </location>
</feature>
<evidence type="ECO:0000313" key="13">
    <source>
        <dbReference type="Proteomes" id="UP001489004"/>
    </source>
</evidence>
<dbReference type="PANTHER" id="PTHR45760">
    <property type="entry name" value="FI19922P1-RELATED"/>
    <property type="match status" value="1"/>
</dbReference>
<feature type="repeat" description="Solcar" evidence="10">
    <location>
        <begin position="9"/>
        <end position="132"/>
    </location>
</feature>
<dbReference type="InterPro" id="IPR045315">
    <property type="entry name" value="Mtm1-like"/>
</dbReference>
<sequence length="354" mass="37424">MDHSEPRPLELWQQCIAASAASCVSAFVVQPLDVVKTRMQAQAGLRRPLKPATQLLRYGSVAASGLEGGAGGQVPLLLKRPPYTYSSGIDGFQKIIRHEGLQTLWRGTDLAVAISVPFMALYLPLYDYLHQRGEALGLGIYSPALAGALARTAAVVATSPLELLKVRLQAMVKPGGSPPSKLAAWRQMHLEMQHLGPWQRVRGLWRGVGATLAKDLPFAVVFWSSVEPIRHRMLPAAAQQSLDHVDAPPASRAQILAVNAGAGCVAGGLASALTTPLDVVKTKAQTSAAGAQPPGIARALVGIARKQGVRALFAGVGPRTARTAAAYAILMASYELCKSVVAHIEGEDEGPHTL</sequence>
<evidence type="ECO:0000256" key="11">
    <source>
        <dbReference type="RuleBase" id="RU000488"/>
    </source>
</evidence>
<evidence type="ECO:0000256" key="10">
    <source>
        <dbReference type="PROSITE-ProRule" id="PRU00282"/>
    </source>
</evidence>
<proteinExistence type="inferred from homology"/>
<dbReference type="Proteomes" id="UP001489004">
    <property type="component" value="Unassembled WGS sequence"/>
</dbReference>
<evidence type="ECO:0008006" key="14">
    <source>
        <dbReference type="Google" id="ProtNLM"/>
    </source>
</evidence>
<evidence type="ECO:0000256" key="3">
    <source>
        <dbReference type="ARBA" id="ARBA00022448"/>
    </source>
</evidence>
<keyword evidence="6" id="KW-0999">Mitochondrion inner membrane</keyword>
<comment type="caution">
    <text evidence="12">The sequence shown here is derived from an EMBL/GenBank/DDBJ whole genome shotgun (WGS) entry which is preliminary data.</text>
</comment>
<keyword evidence="7" id="KW-1133">Transmembrane helix</keyword>
<evidence type="ECO:0000256" key="4">
    <source>
        <dbReference type="ARBA" id="ARBA00022692"/>
    </source>
</evidence>
<evidence type="ECO:0000256" key="1">
    <source>
        <dbReference type="ARBA" id="ARBA00004448"/>
    </source>
</evidence>
<dbReference type="GO" id="GO:0005743">
    <property type="term" value="C:mitochondrial inner membrane"/>
    <property type="evidence" value="ECO:0007669"/>
    <property type="project" value="UniProtKB-SubCell"/>
</dbReference>
<dbReference type="InterPro" id="IPR023395">
    <property type="entry name" value="MCP_dom_sf"/>
</dbReference>
<organism evidence="12 13">
    <name type="scientific">[Myrmecia] bisecta</name>
    <dbReference type="NCBI Taxonomy" id="41462"/>
    <lineage>
        <taxon>Eukaryota</taxon>
        <taxon>Viridiplantae</taxon>
        <taxon>Chlorophyta</taxon>
        <taxon>core chlorophytes</taxon>
        <taxon>Trebouxiophyceae</taxon>
        <taxon>Trebouxiales</taxon>
        <taxon>Trebouxiaceae</taxon>
        <taxon>Myrmecia</taxon>
    </lineage>
</organism>
<gene>
    <name evidence="12" type="ORF">WJX72_010630</name>
</gene>
<dbReference type="PROSITE" id="PS50920">
    <property type="entry name" value="SOLCAR"/>
    <property type="match status" value="3"/>
</dbReference>
<keyword evidence="8" id="KW-0496">Mitochondrion</keyword>
<comment type="subcellular location">
    <subcellularLocation>
        <location evidence="1">Mitochondrion inner membrane</location>
        <topology evidence="1">Multi-pass membrane protein</topology>
    </subcellularLocation>
</comment>
<feature type="repeat" description="Solcar" evidence="10">
    <location>
        <begin position="138"/>
        <end position="232"/>
    </location>
</feature>
<dbReference type="GO" id="GO:1990542">
    <property type="term" value="P:mitochondrial transmembrane transport"/>
    <property type="evidence" value="ECO:0007669"/>
    <property type="project" value="InterPro"/>
</dbReference>
<keyword evidence="9 10" id="KW-0472">Membrane</keyword>
<dbReference type="EMBL" id="JALJOR010000001">
    <property type="protein sequence ID" value="KAK9830257.1"/>
    <property type="molecule type" value="Genomic_DNA"/>
</dbReference>
<dbReference type="PROSITE" id="PS51257">
    <property type="entry name" value="PROKAR_LIPOPROTEIN"/>
    <property type="match status" value="1"/>
</dbReference>
<accession>A0AAW1R8W4</accession>
<evidence type="ECO:0000256" key="6">
    <source>
        <dbReference type="ARBA" id="ARBA00022792"/>
    </source>
</evidence>
<keyword evidence="5" id="KW-0677">Repeat</keyword>
<name>A0AAW1R8W4_9CHLO</name>
<protein>
    <recommendedName>
        <fullName evidence="14">Mitochondrial carrier protein</fullName>
    </recommendedName>
</protein>
<evidence type="ECO:0000313" key="12">
    <source>
        <dbReference type="EMBL" id="KAK9830257.1"/>
    </source>
</evidence>
<keyword evidence="3 11" id="KW-0813">Transport</keyword>
<evidence type="ECO:0000256" key="9">
    <source>
        <dbReference type="ARBA" id="ARBA00023136"/>
    </source>
</evidence>
<keyword evidence="4 10" id="KW-0812">Transmembrane</keyword>
<evidence type="ECO:0000256" key="5">
    <source>
        <dbReference type="ARBA" id="ARBA00022737"/>
    </source>
</evidence>
<dbReference type="InterPro" id="IPR018108">
    <property type="entry name" value="MCP_transmembrane"/>
</dbReference>
<evidence type="ECO:0000256" key="2">
    <source>
        <dbReference type="ARBA" id="ARBA00006375"/>
    </source>
</evidence>